<proteinExistence type="predicted"/>
<name>A0ABQ5ZVU6_9HYPH</name>
<dbReference type="Proteomes" id="UP001156702">
    <property type="component" value="Unassembled WGS sequence"/>
</dbReference>
<gene>
    <name evidence="2" type="ORF">GCM10007923_59420</name>
</gene>
<evidence type="ECO:0000256" key="1">
    <source>
        <dbReference type="SAM" id="MobiDB-lite"/>
    </source>
</evidence>
<feature type="compositionally biased region" description="Basic residues" evidence="1">
    <location>
        <begin position="69"/>
        <end position="85"/>
    </location>
</feature>
<dbReference type="RefSeq" id="WP_244770274.1">
    <property type="nucleotide sequence ID" value="NZ_BSOP01000060.1"/>
</dbReference>
<dbReference type="EMBL" id="BSOP01000060">
    <property type="protein sequence ID" value="GLR54723.1"/>
    <property type="molecule type" value="Genomic_DNA"/>
</dbReference>
<sequence length="85" mass="9300">MILVILSNIASAIERHLAFVRRCADYSLHRFDARLMARVYRDFGLADPSPPPAASEVRHAALRSGNGAPRRRGLPVRIHRAGGGA</sequence>
<evidence type="ECO:0000313" key="3">
    <source>
        <dbReference type="Proteomes" id="UP001156702"/>
    </source>
</evidence>
<organism evidence="2 3">
    <name type="scientific">Shinella yambaruensis</name>
    <dbReference type="NCBI Taxonomy" id="415996"/>
    <lineage>
        <taxon>Bacteria</taxon>
        <taxon>Pseudomonadati</taxon>
        <taxon>Pseudomonadota</taxon>
        <taxon>Alphaproteobacteria</taxon>
        <taxon>Hyphomicrobiales</taxon>
        <taxon>Rhizobiaceae</taxon>
        <taxon>Shinella</taxon>
    </lineage>
</organism>
<accession>A0ABQ5ZVU6</accession>
<reference evidence="3" key="1">
    <citation type="journal article" date="2019" name="Int. J. Syst. Evol. Microbiol.">
        <title>The Global Catalogue of Microorganisms (GCM) 10K type strain sequencing project: providing services to taxonomists for standard genome sequencing and annotation.</title>
        <authorList>
            <consortium name="The Broad Institute Genomics Platform"/>
            <consortium name="The Broad Institute Genome Sequencing Center for Infectious Disease"/>
            <person name="Wu L."/>
            <person name="Ma J."/>
        </authorList>
    </citation>
    <scope>NUCLEOTIDE SEQUENCE [LARGE SCALE GENOMIC DNA]</scope>
    <source>
        <strain evidence="3">NBRC 102122</strain>
    </source>
</reference>
<evidence type="ECO:0000313" key="2">
    <source>
        <dbReference type="EMBL" id="GLR54723.1"/>
    </source>
</evidence>
<keyword evidence="3" id="KW-1185">Reference proteome</keyword>
<protein>
    <submittedName>
        <fullName evidence="2">Uncharacterized protein</fullName>
    </submittedName>
</protein>
<comment type="caution">
    <text evidence="2">The sequence shown here is derived from an EMBL/GenBank/DDBJ whole genome shotgun (WGS) entry which is preliminary data.</text>
</comment>
<feature type="region of interest" description="Disordered" evidence="1">
    <location>
        <begin position="50"/>
        <end position="85"/>
    </location>
</feature>